<organism evidence="2 3">
    <name type="scientific">Stephania yunnanensis</name>
    <dbReference type="NCBI Taxonomy" id="152371"/>
    <lineage>
        <taxon>Eukaryota</taxon>
        <taxon>Viridiplantae</taxon>
        <taxon>Streptophyta</taxon>
        <taxon>Embryophyta</taxon>
        <taxon>Tracheophyta</taxon>
        <taxon>Spermatophyta</taxon>
        <taxon>Magnoliopsida</taxon>
        <taxon>Ranunculales</taxon>
        <taxon>Menispermaceae</taxon>
        <taxon>Menispermoideae</taxon>
        <taxon>Cissampelideae</taxon>
        <taxon>Stephania</taxon>
    </lineage>
</organism>
<reference evidence="2 3" key="1">
    <citation type="submission" date="2024-01" db="EMBL/GenBank/DDBJ databases">
        <title>Genome assemblies of Stephania.</title>
        <authorList>
            <person name="Yang L."/>
        </authorList>
    </citation>
    <scope>NUCLEOTIDE SEQUENCE [LARGE SCALE GENOMIC DNA]</scope>
    <source>
        <strain evidence="2">YNDBR</strain>
        <tissue evidence="2">Leaf</tissue>
    </source>
</reference>
<evidence type="ECO:0000313" key="2">
    <source>
        <dbReference type="EMBL" id="KAK9113365.1"/>
    </source>
</evidence>
<dbReference type="Proteomes" id="UP001420932">
    <property type="component" value="Unassembled WGS sequence"/>
</dbReference>
<gene>
    <name evidence="2" type="ORF">Syun_020162</name>
</gene>
<comment type="caution">
    <text evidence="2">The sequence shown here is derived from an EMBL/GenBank/DDBJ whole genome shotgun (WGS) entry which is preliminary data.</text>
</comment>
<protein>
    <submittedName>
        <fullName evidence="2">Uncharacterized protein</fullName>
    </submittedName>
</protein>
<keyword evidence="3" id="KW-1185">Reference proteome</keyword>
<accession>A0AAP0NPQ9</accession>
<dbReference type="EMBL" id="JBBNAF010000009">
    <property type="protein sequence ID" value="KAK9113365.1"/>
    <property type="molecule type" value="Genomic_DNA"/>
</dbReference>
<dbReference type="AlphaFoldDB" id="A0AAP0NPQ9"/>
<evidence type="ECO:0000313" key="3">
    <source>
        <dbReference type="Proteomes" id="UP001420932"/>
    </source>
</evidence>
<name>A0AAP0NPQ9_9MAGN</name>
<evidence type="ECO:0000256" key="1">
    <source>
        <dbReference type="SAM" id="MobiDB-lite"/>
    </source>
</evidence>
<proteinExistence type="predicted"/>
<feature type="region of interest" description="Disordered" evidence="1">
    <location>
        <begin position="25"/>
        <end position="46"/>
    </location>
</feature>
<sequence>MAELQQLEPLLNGGTATAAATVATSSDNHHHHHVASLGLGLTSKRQRRPSVRLGEIGDQSAALSYDSLRRAKQWGDSSKLRLPFQSKSSKTRALMNLSNGDGVESSEIEDVRVSGGAGDVVGGLDLLGIGSRKGRRGGMGTKRVRSNWAMNSKAEDGGIGVGDEKFSGEEGGMRGLGILIQRVQVVP</sequence>